<protein>
    <submittedName>
        <fullName evidence="2">Fic family protein</fullName>
    </submittedName>
</protein>
<reference evidence="3" key="1">
    <citation type="journal article" date="2019" name="Int. J. Syst. Evol. Microbiol.">
        <title>The Global Catalogue of Microorganisms (GCM) 10K type strain sequencing project: providing services to taxonomists for standard genome sequencing and annotation.</title>
        <authorList>
            <consortium name="The Broad Institute Genomics Platform"/>
            <consortium name="The Broad Institute Genome Sequencing Center for Infectious Disease"/>
            <person name="Wu L."/>
            <person name="Ma J."/>
        </authorList>
    </citation>
    <scope>NUCLEOTIDE SEQUENCE [LARGE SCALE GENOMIC DNA]</scope>
    <source>
        <strain evidence="3">CGMCC 4.7319</strain>
    </source>
</reference>
<name>A0ABQ2IPM0_9PSEU</name>
<dbReference type="InterPro" id="IPR036390">
    <property type="entry name" value="WH_DNA-bd_sf"/>
</dbReference>
<gene>
    <name evidence="2" type="ORF">GCM10011609_67810</name>
</gene>
<dbReference type="SUPFAM" id="SSF46785">
    <property type="entry name" value="Winged helix' DNA-binding domain"/>
    <property type="match status" value="1"/>
</dbReference>
<evidence type="ECO:0000313" key="2">
    <source>
        <dbReference type="EMBL" id="GGN17392.1"/>
    </source>
</evidence>
<dbReference type="PANTHER" id="PTHR13504">
    <property type="entry name" value="FIDO DOMAIN-CONTAINING PROTEIN DDB_G0283145"/>
    <property type="match status" value="1"/>
</dbReference>
<dbReference type="Gene3D" id="1.10.3290.10">
    <property type="entry name" value="Fido-like domain"/>
    <property type="match status" value="1"/>
</dbReference>
<dbReference type="PROSITE" id="PS51459">
    <property type="entry name" value="FIDO"/>
    <property type="match status" value="1"/>
</dbReference>
<organism evidence="2 3">
    <name type="scientific">Lentzea pudingi</name>
    <dbReference type="NCBI Taxonomy" id="1789439"/>
    <lineage>
        <taxon>Bacteria</taxon>
        <taxon>Bacillati</taxon>
        <taxon>Actinomycetota</taxon>
        <taxon>Actinomycetes</taxon>
        <taxon>Pseudonocardiales</taxon>
        <taxon>Pseudonocardiaceae</taxon>
        <taxon>Lentzea</taxon>
    </lineage>
</organism>
<dbReference type="PANTHER" id="PTHR13504:SF38">
    <property type="entry name" value="FIDO DOMAIN-CONTAINING PROTEIN"/>
    <property type="match status" value="1"/>
</dbReference>
<dbReference type="SUPFAM" id="SSF140931">
    <property type="entry name" value="Fic-like"/>
    <property type="match status" value="1"/>
</dbReference>
<dbReference type="EMBL" id="BMNC01000014">
    <property type="protein sequence ID" value="GGN17392.1"/>
    <property type="molecule type" value="Genomic_DNA"/>
</dbReference>
<dbReference type="InterPro" id="IPR036597">
    <property type="entry name" value="Fido-like_dom_sf"/>
</dbReference>
<comment type="caution">
    <text evidence="2">The sequence shown here is derived from an EMBL/GenBank/DDBJ whole genome shotgun (WGS) entry which is preliminary data.</text>
</comment>
<feature type="domain" description="Fido" evidence="1">
    <location>
        <begin position="186"/>
        <end position="338"/>
    </location>
</feature>
<dbReference type="InterPro" id="IPR003812">
    <property type="entry name" value="Fido"/>
</dbReference>
<dbReference type="Proteomes" id="UP000597656">
    <property type="component" value="Unassembled WGS sequence"/>
</dbReference>
<evidence type="ECO:0000313" key="3">
    <source>
        <dbReference type="Proteomes" id="UP000597656"/>
    </source>
</evidence>
<evidence type="ECO:0000259" key="1">
    <source>
        <dbReference type="PROSITE" id="PS51459"/>
    </source>
</evidence>
<dbReference type="Pfam" id="PF02661">
    <property type="entry name" value="Fic"/>
    <property type="match status" value="1"/>
</dbReference>
<accession>A0ABQ2IPM0</accession>
<proteinExistence type="predicted"/>
<keyword evidence="3" id="KW-1185">Reference proteome</keyword>
<sequence>MKRPMPPPDFREIGNKIQEESAERFTELLVRSLTMRGTADPYLPWDKLRYKTPPDGLSHEEWWFIVRFSRNNVQRALNLTDVHGTKFSYALPDQILRAMEEITRDASGQITISEQVTNPVTRDRFLVSSLMEEAITSSQLEGASTTRKVAKEMLRTGRAPRTRDEKMILNNYVAMRHIGEIRNEKLTPELICEIHRMVTDDTMENPDASGRFQLDDEERVGVYDFENNLLHTPPPASELPERVGRLCEFANGQTDGAYIPPILRAITVHFMLSYEHPFEDGNGRTARALFYWSMLNQGYWLTEFLAISKILKAAPAKYARSFLYTEQDHNDLTYFYIYQLEVIQRAIKELHDYLTSKMTEVRSFQRSLSMLPNQFNHRQLALLENAAKDSTTRYTALSHSRSHNVSQETARQDLLDLENRGLLRKGKVGRAHAWTPVERLTEKLHQNEATA</sequence>
<dbReference type="InterPro" id="IPR040198">
    <property type="entry name" value="Fido_containing"/>
</dbReference>